<dbReference type="EMBL" id="FMVW01000006">
    <property type="protein sequence ID" value="SCZ41139.1"/>
    <property type="molecule type" value="Genomic_DNA"/>
</dbReference>
<keyword evidence="1" id="KW-0547">Nucleotide-binding</keyword>
<name>A0A1G5NWA8_AFIMA</name>
<dbReference type="CDD" id="cd00882">
    <property type="entry name" value="Ras_like_GTPase"/>
    <property type="match status" value="1"/>
</dbReference>
<dbReference type="STRING" id="1120955.SAMN03080610_02713"/>
<reference evidence="2 3" key="1">
    <citation type="submission" date="2016-10" db="EMBL/GenBank/DDBJ databases">
        <authorList>
            <person name="de Groot N.N."/>
        </authorList>
    </citation>
    <scope>NUCLEOTIDE SEQUENCE [LARGE SCALE GENOMIC DNA]</scope>
    <source>
        <strain evidence="2 3">DSM 2698</strain>
    </source>
</reference>
<dbReference type="InterPro" id="IPR012381">
    <property type="entry name" value="EutP_PduV"/>
</dbReference>
<dbReference type="PANTHER" id="PTHR40453:SF1">
    <property type="entry name" value="PROTEIN YOEF"/>
    <property type="match status" value="1"/>
</dbReference>
<dbReference type="PANTHER" id="PTHR40453">
    <property type="entry name" value="PROTEIN YOEF"/>
    <property type="match status" value="1"/>
</dbReference>
<accession>A0A1G5NWA8</accession>
<dbReference type="GO" id="GO:0005524">
    <property type="term" value="F:ATP binding"/>
    <property type="evidence" value="ECO:0007669"/>
    <property type="project" value="UniProtKB-UniRule"/>
</dbReference>
<keyword evidence="3" id="KW-1185">Reference proteome</keyword>
<evidence type="ECO:0000256" key="1">
    <source>
        <dbReference type="PIRNR" id="PIRNR036409"/>
    </source>
</evidence>
<organism evidence="2 3">
    <name type="scientific">Afifella marina DSM 2698</name>
    <dbReference type="NCBI Taxonomy" id="1120955"/>
    <lineage>
        <taxon>Bacteria</taxon>
        <taxon>Pseudomonadati</taxon>
        <taxon>Pseudomonadota</taxon>
        <taxon>Alphaproteobacteria</taxon>
        <taxon>Hyphomicrobiales</taxon>
        <taxon>Afifellaceae</taxon>
        <taxon>Afifella</taxon>
    </lineage>
</organism>
<dbReference type="SUPFAM" id="SSF52540">
    <property type="entry name" value="P-loop containing nucleoside triphosphate hydrolases"/>
    <property type="match status" value="1"/>
</dbReference>
<gene>
    <name evidence="2" type="ORF">SAMN03080610_02713</name>
</gene>
<comment type="similarity">
    <text evidence="1">Belongs to the EutP/PduV family.</text>
</comment>
<dbReference type="InterPro" id="IPR027417">
    <property type="entry name" value="P-loop_NTPase"/>
</dbReference>
<dbReference type="AlphaFoldDB" id="A0A1G5NWA8"/>
<dbReference type="OrthoDB" id="6179at2"/>
<evidence type="ECO:0000313" key="2">
    <source>
        <dbReference type="EMBL" id="SCZ41139.1"/>
    </source>
</evidence>
<protein>
    <submittedName>
        <fullName evidence="2">Ethanolamine utilization protein EutP</fullName>
    </submittedName>
</protein>
<dbReference type="Gene3D" id="3.40.50.300">
    <property type="entry name" value="P-loop containing nucleotide triphosphate hydrolases"/>
    <property type="match status" value="1"/>
</dbReference>
<dbReference type="Proteomes" id="UP000199347">
    <property type="component" value="Unassembled WGS sequence"/>
</dbReference>
<dbReference type="Pfam" id="PF10662">
    <property type="entry name" value="PduV-EutP"/>
    <property type="match status" value="1"/>
</dbReference>
<dbReference type="RefSeq" id="WP_092814159.1">
    <property type="nucleotide sequence ID" value="NZ_FMVW01000006.1"/>
</dbReference>
<dbReference type="PIRSF" id="PIRSF036409">
    <property type="entry name" value="EutP_PduV"/>
    <property type="match status" value="1"/>
</dbReference>
<proteinExistence type="inferred from homology"/>
<dbReference type="GO" id="GO:0006576">
    <property type="term" value="P:biogenic amine metabolic process"/>
    <property type="evidence" value="ECO:0007669"/>
    <property type="project" value="InterPro"/>
</dbReference>
<sequence length="163" mass="17595">MATAETPSEQRFMVLGSVGFGKTTLLRALEGAGEAARKTQMVDYAGWGIDTPGEYSEMGMFRNHLITTANDAAVLLVIQDATRARSSFPPGFFLMFSQTVIGLVTKIDRPDADIAHASRLLRDAGVRGDIYPVSAVEGTGIEELRQRLLALGLVHHSASNTEE</sequence>
<evidence type="ECO:0000313" key="3">
    <source>
        <dbReference type="Proteomes" id="UP000199347"/>
    </source>
</evidence>